<reference evidence="2" key="1">
    <citation type="submission" date="2018-02" db="EMBL/GenBank/DDBJ databases">
        <title>Rhizophora mucronata_Transcriptome.</title>
        <authorList>
            <person name="Meera S.P."/>
            <person name="Sreeshan A."/>
            <person name="Augustine A."/>
        </authorList>
    </citation>
    <scope>NUCLEOTIDE SEQUENCE</scope>
    <source>
        <tissue evidence="2">Leaf</tissue>
    </source>
</reference>
<evidence type="ECO:0000313" key="2">
    <source>
        <dbReference type="EMBL" id="MBX13191.1"/>
    </source>
</evidence>
<sequence length="120" mass="12743">MASSVLTSSTSALLLSLLLFTNLLGSASAYCRFEKCVVSSLCKATTDEGSTTVDQVCCTLLEPLSSSEAVQCICKGNQGANLQNVYGILGSSCDRPVPRVLINCQFFKSFSDRNVLSLSN</sequence>
<name>A0A2P2L5H0_RHIMU</name>
<feature type="chain" id="PRO_5015190118" evidence="1">
    <location>
        <begin position="30"/>
        <end position="120"/>
    </location>
</feature>
<proteinExistence type="predicted"/>
<dbReference type="AlphaFoldDB" id="A0A2P2L5H0"/>
<feature type="signal peptide" evidence="1">
    <location>
        <begin position="1"/>
        <end position="29"/>
    </location>
</feature>
<organism evidence="2">
    <name type="scientific">Rhizophora mucronata</name>
    <name type="common">Asiatic mangrove</name>
    <dbReference type="NCBI Taxonomy" id="61149"/>
    <lineage>
        <taxon>Eukaryota</taxon>
        <taxon>Viridiplantae</taxon>
        <taxon>Streptophyta</taxon>
        <taxon>Embryophyta</taxon>
        <taxon>Tracheophyta</taxon>
        <taxon>Spermatophyta</taxon>
        <taxon>Magnoliopsida</taxon>
        <taxon>eudicotyledons</taxon>
        <taxon>Gunneridae</taxon>
        <taxon>Pentapetalae</taxon>
        <taxon>rosids</taxon>
        <taxon>fabids</taxon>
        <taxon>Malpighiales</taxon>
        <taxon>Rhizophoraceae</taxon>
        <taxon>Rhizophora</taxon>
    </lineage>
</organism>
<accession>A0A2P2L5H0</accession>
<evidence type="ECO:0000256" key="1">
    <source>
        <dbReference type="SAM" id="SignalP"/>
    </source>
</evidence>
<dbReference type="EMBL" id="GGEC01032707">
    <property type="protein sequence ID" value="MBX13191.1"/>
    <property type="molecule type" value="Transcribed_RNA"/>
</dbReference>
<keyword evidence="1" id="KW-0732">Signal</keyword>
<protein>
    <submittedName>
        <fullName evidence="2">Bg70 protein</fullName>
    </submittedName>
</protein>